<reference evidence="2" key="1">
    <citation type="submission" date="2025-08" db="UniProtKB">
        <authorList>
            <consortium name="Ensembl"/>
        </authorList>
    </citation>
    <scope>IDENTIFICATION</scope>
</reference>
<dbReference type="InterPro" id="IPR008906">
    <property type="entry name" value="HATC_C_dom"/>
</dbReference>
<keyword evidence="3" id="KW-1185">Reference proteome</keyword>
<accession>A0A3Q2QH27</accession>
<protein>
    <recommendedName>
        <fullName evidence="1">HAT C-terminal dimerisation domain-containing protein</fullName>
    </recommendedName>
</protein>
<evidence type="ECO:0000313" key="2">
    <source>
        <dbReference type="Ensembl" id="ENSFHEP00000026149.1"/>
    </source>
</evidence>
<reference evidence="2" key="2">
    <citation type="submission" date="2025-09" db="UniProtKB">
        <authorList>
            <consortium name="Ensembl"/>
        </authorList>
    </citation>
    <scope>IDENTIFICATION</scope>
</reference>
<dbReference type="Proteomes" id="UP000265000">
    <property type="component" value="Unplaced"/>
</dbReference>
<evidence type="ECO:0000313" key="3">
    <source>
        <dbReference type="Proteomes" id="UP000265000"/>
    </source>
</evidence>
<proteinExistence type="predicted"/>
<dbReference type="AlphaFoldDB" id="A0A3Q2QH27"/>
<dbReference type="PANTHER" id="PTHR45913">
    <property type="entry name" value="EPM2A-INTERACTING PROTEIN 1"/>
    <property type="match status" value="1"/>
</dbReference>
<sequence>MTAFQRKLGLFIDGFSSPRANLAHFPTCAEIHKESPQCEKQIQKYRADLEKVQEQFNNRFQDFHEMQPRIALFTDPLSAAVSAQPSEQQLKLCKLQADPFFQAKRNERGISFWRLLPEARFPHLRDFALSMASMFGSTYVCESSFSTMKHIKSKERNRLTDEILFYLMPTLCNRVTPETCEKASCGSMDSFYSNPKTPARQTS</sequence>
<dbReference type="STRING" id="8078.ENSFHEP00000026149"/>
<evidence type="ECO:0000259" key="1">
    <source>
        <dbReference type="Pfam" id="PF05699"/>
    </source>
</evidence>
<dbReference type="Pfam" id="PF05699">
    <property type="entry name" value="Dimer_Tnp_hAT"/>
    <property type="match status" value="1"/>
</dbReference>
<organism evidence="2 3">
    <name type="scientific">Fundulus heteroclitus</name>
    <name type="common">Killifish</name>
    <name type="synonym">Mummichog</name>
    <dbReference type="NCBI Taxonomy" id="8078"/>
    <lineage>
        <taxon>Eukaryota</taxon>
        <taxon>Metazoa</taxon>
        <taxon>Chordata</taxon>
        <taxon>Craniata</taxon>
        <taxon>Vertebrata</taxon>
        <taxon>Euteleostomi</taxon>
        <taxon>Actinopterygii</taxon>
        <taxon>Neopterygii</taxon>
        <taxon>Teleostei</taxon>
        <taxon>Neoteleostei</taxon>
        <taxon>Acanthomorphata</taxon>
        <taxon>Ovalentaria</taxon>
        <taxon>Atherinomorphae</taxon>
        <taxon>Cyprinodontiformes</taxon>
        <taxon>Fundulidae</taxon>
        <taxon>Fundulus</taxon>
    </lineage>
</organism>
<dbReference type="GeneTree" id="ENSGT01150000288144"/>
<dbReference type="SUPFAM" id="SSF53098">
    <property type="entry name" value="Ribonuclease H-like"/>
    <property type="match status" value="1"/>
</dbReference>
<dbReference type="PANTHER" id="PTHR45913:SF21">
    <property type="entry name" value="DUF4371 DOMAIN-CONTAINING PROTEIN"/>
    <property type="match status" value="1"/>
</dbReference>
<name>A0A3Q2QH27_FUNHE</name>
<dbReference type="Ensembl" id="ENSFHET00000003465.1">
    <property type="protein sequence ID" value="ENSFHEP00000026149.1"/>
    <property type="gene ID" value="ENSFHEG00000008784.1"/>
</dbReference>
<feature type="domain" description="HAT C-terminal dimerisation" evidence="1">
    <location>
        <begin position="106"/>
        <end position="164"/>
    </location>
</feature>
<dbReference type="InterPro" id="IPR012337">
    <property type="entry name" value="RNaseH-like_sf"/>
</dbReference>
<dbReference type="GO" id="GO:0046983">
    <property type="term" value="F:protein dimerization activity"/>
    <property type="evidence" value="ECO:0007669"/>
    <property type="project" value="InterPro"/>
</dbReference>